<evidence type="ECO:0000256" key="5">
    <source>
        <dbReference type="ARBA" id="ARBA00023242"/>
    </source>
</evidence>
<feature type="domain" description="BZIP" evidence="8">
    <location>
        <begin position="278"/>
        <end position="341"/>
    </location>
</feature>
<dbReference type="OrthoDB" id="295274at2759"/>
<dbReference type="PANTHER" id="PTHR19304">
    <property type="entry name" value="CYCLIC-AMP RESPONSE ELEMENT BINDING PROTEIN"/>
    <property type="match status" value="1"/>
</dbReference>
<dbReference type="Proteomes" id="UP000650833">
    <property type="component" value="Unassembled WGS sequence"/>
</dbReference>
<dbReference type="PRINTS" id="PR00042">
    <property type="entry name" value="LEUZIPPRFOS"/>
</dbReference>
<dbReference type="FunFam" id="1.20.5.170:FF:000053">
    <property type="entry name" value="BZIP transcription factor AtfA"/>
    <property type="match status" value="1"/>
</dbReference>
<feature type="compositionally biased region" description="Basic and acidic residues" evidence="7">
    <location>
        <begin position="271"/>
        <end position="283"/>
    </location>
</feature>
<accession>A0A8H7VD59</accession>
<keyword evidence="2" id="KW-0805">Transcription regulation</keyword>
<dbReference type="GO" id="GO:0006357">
    <property type="term" value="P:regulation of transcription by RNA polymerase II"/>
    <property type="evidence" value="ECO:0007669"/>
    <property type="project" value="InterPro"/>
</dbReference>
<keyword evidence="6" id="KW-0175">Coiled coil</keyword>
<feature type="region of interest" description="Disordered" evidence="7">
    <location>
        <begin position="1"/>
        <end position="39"/>
    </location>
</feature>
<evidence type="ECO:0000256" key="1">
    <source>
        <dbReference type="ARBA" id="ARBA00004123"/>
    </source>
</evidence>
<evidence type="ECO:0000256" key="7">
    <source>
        <dbReference type="SAM" id="MobiDB-lite"/>
    </source>
</evidence>
<dbReference type="InterPro" id="IPR021755">
    <property type="entry name" value="TF_Aft1_HRA"/>
</dbReference>
<dbReference type="InterPro" id="IPR000837">
    <property type="entry name" value="AP-1"/>
</dbReference>
<evidence type="ECO:0000259" key="8">
    <source>
        <dbReference type="PROSITE" id="PS50217"/>
    </source>
</evidence>
<evidence type="ECO:0000313" key="10">
    <source>
        <dbReference type="Proteomes" id="UP000650833"/>
    </source>
</evidence>
<dbReference type="GO" id="GO:0003677">
    <property type="term" value="F:DNA binding"/>
    <property type="evidence" value="ECO:0007669"/>
    <property type="project" value="UniProtKB-KW"/>
</dbReference>
<dbReference type="InterPro" id="IPR046347">
    <property type="entry name" value="bZIP_sf"/>
</dbReference>
<dbReference type="Pfam" id="PF00170">
    <property type="entry name" value="bZIP_1"/>
    <property type="match status" value="1"/>
</dbReference>
<feature type="compositionally biased region" description="Low complexity" evidence="7">
    <location>
        <begin position="403"/>
        <end position="423"/>
    </location>
</feature>
<feature type="region of interest" description="Disordered" evidence="7">
    <location>
        <begin position="379"/>
        <end position="456"/>
    </location>
</feature>
<feature type="compositionally biased region" description="Polar residues" evidence="7">
    <location>
        <begin position="424"/>
        <end position="444"/>
    </location>
</feature>
<feature type="compositionally biased region" description="Polar residues" evidence="7">
    <location>
        <begin position="382"/>
        <end position="401"/>
    </location>
</feature>
<keyword evidence="10" id="KW-1185">Reference proteome</keyword>
<evidence type="ECO:0000256" key="6">
    <source>
        <dbReference type="SAM" id="Coils"/>
    </source>
</evidence>
<dbReference type="AlphaFoldDB" id="A0A8H7VD59"/>
<protein>
    <recommendedName>
        <fullName evidence="8">BZIP domain-containing protein</fullName>
    </recommendedName>
</protein>
<comment type="subcellular location">
    <subcellularLocation>
        <location evidence="1">Nucleus</location>
    </subcellularLocation>
</comment>
<feature type="coiled-coil region" evidence="6">
    <location>
        <begin position="303"/>
        <end position="337"/>
    </location>
</feature>
<feature type="region of interest" description="Disordered" evidence="7">
    <location>
        <begin position="131"/>
        <end position="153"/>
    </location>
</feature>
<organism evidence="9 10">
    <name type="scientific">Mucor plumbeus</name>
    <dbReference type="NCBI Taxonomy" id="97098"/>
    <lineage>
        <taxon>Eukaryota</taxon>
        <taxon>Fungi</taxon>
        <taxon>Fungi incertae sedis</taxon>
        <taxon>Mucoromycota</taxon>
        <taxon>Mucoromycotina</taxon>
        <taxon>Mucoromycetes</taxon>
        <taxon>Mucorales</taxon>
        <taxon>Mucorineae</taxon>
        <taxon>Mucoraceae</taxon>
        <taxon>Mucor</taxon>
    </lineage>
</organism>
<sequence>MAGIDHKEKKEVVNASSKPVDEPQVENQTKQSNAPGIDEAPMAVLPLNSSTKLDQEPNPFEQSFSDVAAEDKVKDKLKLPPVASITSPSPVLASSSNNNNNNNNTSNVIGGGILPKEVSNQFTWDTLRTGPLSPSMLQGPANPDEYYSSAVPKGNSQLAHPMSYSARSSFSTTSNDVQYPIKVEHQQNMYSHPLPPPSQQSKRTRQKSTSSVGRKRSMSQQADDDDFSMDSNESSQQSKTRRRSSAITNDSEEDIATAANGSSSRKKTKSNSKDPEDDEKRKNFLERNRIAALKCRQRKKQWLNNLQAKVEFLSSDNERLQIQSESLKEEIVNLKTLLLAHKECPVAQSNGFHPNSIQKSMPSMMSTQMMRQGIPSSMGMMGQQQPSYLNRNSTATSNPSLPASVSGTSNSTAAATSSSSTSSIPQYQRTNMMTVQPQQSNQQGMVAGGSSGVLRF</sequence>
<dbReference type="GO" id="GO:0003700">
    <property type="term" value="F:DNA-binding transcription factor activity"/>
    <property type="evidence" value="ECO:0007669"/>
    <property type="project" value="InterPro"/>
</dbReference>
<dbReference type="CDD" id="cd14687">
    <property type="entry name" value="bZIP_ATF2"/>
    <property type="match status" value="1"/>
</dbReference>
<dbReference type="PROSITE" id="PS50217">
    <property type="entry name" value="BZIP"/>
    <property type="match status" value="1"/>
</dbReference>
<gene>
    <name evidence="9" type="ORF">INT46_004442</name>
</gene>
<keyword evidence="3" id="KW-0238">DNA-binding</keyword>
<evidence type="ECO:0000256" key="2">
    <source>
        <dbReference type="ARBA" id="ARBA00023015"/>
    </source>
</evidence>
<dbReference type="SMART" id="SM00338">
    <property type="entry name" value="BRLZ"/>
    <property type="match status" value="1"/>
</dbReference>
<feature type="region of interest" description="Disordered" evidence="7">
    <location>
        <begin position="80"/>
        <end position="112"/>
    </location>
</feature>
<proteinExistence type="predicted"/>
<dbReference type="SUPFAM" id="SSF57959">
    <property type="entry name" value="Leucine zipper domain"/>
    <property type="match status" value="1"/>
</dbReference>
<evidence type="ECO:0000256" key="3">
    <source>
        <dbReference type="ARBA" id="ARBA00023125"/>
    </source>
</evidence>
<feature type="compositionally biased region" description="Gly residues" evidence="7">
    <location>
        <begin position="446"/>
        <end position="456"/>
    </location>
</feature>
<reference evidence="9" key="1">
    <citation type="submission" date="2020-12" db="EMBL/GenBank/DDBJ databases">
        <title>Metabolic potential, ecology and presence of endohyphal bacteria is reflected in genomic diversity of Mucoromycotina.</title>
        <authorList>
            <person name="Muszewska A."/>
            <person name="Okrasinska A."/>
            <person name="Steczkiewicz K."/>
            <person name="Drgas O."/>
            <person name="Orlowska M."/>
            <person name="Perlinska-Lenart U."/>
            <person name="Aleksandrzak-Piekarczyk T."/>
            <person name="Szatraj K."/>
            <person name="Zielenkiewicz U."/>
            <person name="Pilsyk S."/>
            <person name="Malc E."/>
            <person name="Mieczkowski P."/>
            <person name="Kruszewska J.S."/>
            <person name="Biernat P."/>
            <person name="Pawlowska J."/>
        </authorList>
    </citation>
    <scope>NUCLEOTIDE SEQUENCE</scope>
    <source>
        <strain evidence="9">CBS 226.32</strain>
    </source>
</reference>
<keyword evidence="5" id="KW-0539">Nucleus</keyword>
<feature type="compositionally biased region" description="Polar residues" evidence="7">
    <location>
        <begin position="84"/>
        <end position="93"/>
    </location>
</feature>
<dbReference type="InterPro" id="IPR051027">
    <property type="entry name" value="bZIP_transcription_factors"/>
</dbReference>
<feature type="region of interest" description="Disordered" evidence="7">
    <location>
        <begin position="188"/>
        <end position="283"/>
    </location>
</feature>
<name>A0A8H7VD59_9FUNG</name>
<evidence type="ECO:0000313" key="9">
    <source>
        <dbReference type="EMBL" id="KAG2210144.1"/>
    </source>
</evidence>
<feature type="compositionally biased region" description="Polar residues" evidence="7">
    <location>
        <begin position="25"/>
        <end position="34"/>
    </location>
</feature>
<comment type="caution">
    <text evidence="9">The sequence shown here is derived from an EMBL/GenBank/DDBJ whole genome shotgun (WGS) entry which is preliminary data.</text>
</comment>
<dbReference type="EMBL" id="JAEPRC010000085">
    <property type="protein sequence ID" value="KAG2210144.1"/>
    <property type="molecule type" value="Genomic_DNA"/>
</dbReference>
<feature type="compositionally biased region" description="Basic and acidic residues" evidence="7">
    <location>
        <begin position="1"/>
        <end position="12"/>
    </location>
</feature>
<dbReference type="InterPro" id="IPR004827">
    <property type="entry name" value="bZIP"/>
</dbReference>
<evidence type="ECO:0000256" key="4">
    <source>
        <dbReference type="ARBA" id="ARBA00023163"/>
    </source>
</evidence>
<feature type="compositionally biased region" description="Low complexity" evidence="7">
    <location>
        <begin position="94"/>
        <end position="107"/>
    </location>
</feature>
<dbReference type="Gene3D" id="1.20.5.170">
    <property type="match status" value="1"/>
</dbReference>
<dbReference type="Pfam" id="PF11786">
    <property type="entry name" value="Aft1_HRA"/>
    <property type="match status" value="1"/>
</dbReference>
<keyword evidence="4" id="KW-0804">Transcription</keyword>
<dbReference type="GO" id="GO:0005634">
    <property type="term" value="C:nucleus"/>
    <property type="evidence" value="ECO:0007669"/>
    <property type="project" value="UniProtKB-SubCell"/>
</dbReference>